<keyword evidence="1" id="KW-0732">Signal</keyword>
<dbReference type="Proteomes" id="UP001107558">
    <property type="component" value="Chromosome 1"/>
</dbReference>
<evidence type="ECO:0000313" key="2">
    <source>
        <dbReference type="EMBL" id="KAG5683233.1"/>
    </source>
</evidence>
<gene>
    <name evidence="2" type="ORF">PVAND_012526</name>
</gene>
<comment type="caution">
    <text evidence="2">The sequence shown here is derived from an EMBL/GenBank/DDBJ whole genome shotgun (WGS) entry which is preliminary data.</text>
</comment>
<sequence length="131" mass="14633">MSSIIFALFFITAAVNALPVVPSTNGVEDLVAAEQQVFNPIEIAVSLLRGLLAAERDQPRQLNGEGIINPYQLLSFANSFLTNLVPRNSLASNDVRDESVQDPRVLNYEQEINRRNQIGRLARVFTSFLFR</sequence>
<accession>A0A9J6CLW9</accession>
<organism evidence="2 3">
    <name type="scientific">Polypedilum vanderplanki</name>
    <name type="common">Sleeping chironomid midge</name>
    <dbReference type="NCBI Taxonomy" id="319348"/>
    <lineage>
        <taxon>Eukaryota</taxon>
        <taxon>Metazoa</taxon>
        <taxon>Ecdysozoa</taxon>
        <taxon>Arthropoda</taxon>
        <taxon>Hexapoda</taxon>
        <taxon>Insecta</taxon>
        <taxon>Pterygota</taxon>
        <taxon>Neoptera</taxon>
        <taxon>Endopterygota</taxon>
        <taxon>Diptera</taxon>
        <taxon>Nematocera</taxon>
        <taxon>Chironomoidea</taxon>
        <taxon>Chironomidae</taxon>
        <taxon>Chironominae</taxon>
        <taxon>Polypedilum</taxon>
        <taxon>Polypedilum</taxon>
    </lineage>
</organism>
<reference evidence="2" key="1">
    <citation type="submission" date="2021-03" db="EMBL/GenBank/DDBJ databases">
        <title>Chromosome level genome of the anhydrobiotic midge Polypedilum vanderplanki.</title>
        <authorList>
            <person name="Yoshida Y."/>
            <person name="Kikawada T."/>
            <person name="Gusev O."/>
        </authorList>
    </citation>
    <scope>NUCLEOTIDE SEQUENCE</scope>
    <source>
        <strain evidence="2">NIAS01</strain>
        <tissue evidence="2">Whole body or cell culture</tissue>
    </source>
</reference>
<keyword evidence="3" id="KW-1185">Reference proteome</keyword>
<dbReference type="EMBL" id="JADBJN010000001">
    <property type="protein sequence ID" value="KAG5683233.1"/>
    <property type="molecule type" value="Genomic_DNA"/>
</dbReference>
<protein>
    <submittedName>
        <fullName evidence="2">Uncharacterized protein</fullName>
    </submittedName>
</protein>
<evidence type="ECO:0000313" key="3">
    <source>
        <dbReference type="Proteomes" id="UP001107558"/>
    </source>
</evidence>
<evidence type="ECO:0000256" key="1">
    <source>
        <dbReference type="SAM" id="SignalP"/>
    </source>
</evidence>
<dbReference type="AlphaFoldDB" id="A0A9J6CLW9"/>
<feature type="chain" id="PRO_5039902983" evidence="1">
    <location>
        <begin position="18"/>
        <end position="131"/>
    </location>
</feature>
<feature type="signal peptide" evidence="1">
    <location>
        <begin position="1"/>
        <end position="17"/>
    </location>
</feature>
<name>A0A9J6CLW9_POLVA</name>
<proteinExistence type="predicted"/>
<dbReference type="OrthoDB" id="10578322at2759"/>